<keyword evidence="4 8" id="KW-0808">Transferase</keyword>
<dbReference type="InterPro" id="IPR000489">
    <property type="entry name" value="Pterin-binding_dom"/>
</dbReference>
<dbReference type="EMBL" id="MSIF01000010">
    <property type="protein sequence ID" value="OLF09174.1"/>
    <property type="molecule type" value="Genomic_DNA"/>
</dbReference>
<dbReference type="Pfam" id="PF00809">
    <property type="entry name" value="Pterin_bind"/>
    <property type="match status" value="1"/>
</dbReference>
<gene>
    <name evidence="8" type="ORF">BLA60_21625</name>
</gene>
<evidence type="ECO:0000256" key="2">
    <source>
        <dbReference type="ARBA" id="ARBA00022603"/>
    </source>
</evidence>
<proteinExistence type="inferred from homology"/>
<dbReference type="SUPFAM" id="SSF51717">
    <property type="entry name" value="Dihydropteroate synthetase-like"/>
    <property type="match status" value="1"/>
</dbReference>
<dbReference type="InterPro" id="IPR011005">
    <property type="entry name" value="Dihydropteroate_synth-like_sf"/>
</dbReference>
<dbReference type="Proteomes" id="UP000185696">
    <property type="component" value="Unassembled WGS sequence"/>
</dbReference>
<protein>
    <submittedName>
        <fullName evidence="8">Methyltetrahydrofolate--corrinoid methyltransferase</fullName>
    </submittedName>
</protein>
<dbReference type="RefSeq" id="WP_075134764.1">
    <property type="nucleotide sequence ID" value="NZ_MSIF01000010.1"/>
</dbReference>
<evidence type="ECO:0000259" key="7">
    <source>
        <dbReference type="PROSITE" id="PS50972"/>
    </source>
</evidence>
<dbReference type="AlphaFoldDB" id="A0A7Z0WLQ9"/>
<dbReference type="GO" id="GO:0046653">
    <property type="term" value="P:tetrahydrofolate metabolic process"/>
    <property type="evidence" value="ECO:0007669"/>
    <property type="project" value="TreeGrafter"/>
</dbReference>
<reference evidence="8 9" key="1">
    <citation type="submission" date="2016-12" db="EMBL/GenBank/DDBJ databases">
        <title>The draft genome sequence of Actinophytocola xinjiangensis.</title>
        <authorList>
            <person name="Wang W."/>
            <person name="Yuan L."/>
        </authorList>
    </citation>
    <scope>NUCLEOTIDE SEQUENCE [LARGE SCALE GENOMIC DNA]</scope>
    <source>
        <strain evidence="8 9">CGMCC 4.4663</strain>
    </source>
</reference>
<dbReference type="PANTHER" id="PTHR45833">
    <property type="entry name" value="METHIONINE SYNTHASE"/>
    <property type="match status" value="1"/>
</dbReference>
<dbReference type="GO" id="GO:0008705">
    <property type="term" value="F:methionine synthase activity"/>
    <property type="evidence" value="ECO:0007669"/>
    <property type="project" value="TreeGrafter"/>
</dbReference>
<dbReference type="OrthoDB" id="9803687at2"/>
<dbReference type="GO" id="GO:0050667">
    <property type="term" value="P:homocysteine metabolic process"/>
    <property type="evidence" value="ECO:0007669"/>
    <property type="project" value="TreeGrafter"/>
</dbReference>
<keyword evidence="5" id="KW-0479">Metal-binding</keyword>
<feature type="domain" description="Pterin-binding" evidence="7">
    <location>
        <begin position="20"/>
        <end position="266"/>
    </location>
</feature>
<dbReference type="Gene3D" id="3.20.20.20">
    <property type="entry name" value="Dihydropteroate synthase-like"/>
    <property type="match status" value="1"/>
</dbReference>
<dbReference type="PANTHER" id="PTHR45833:SF1">
    <property type="entry name" value="METHIONINE SYNTHASE"/>
    <property type="match status" value="1"/>
</dbReference>
<comment type="similarity">
    <text evidence="1">Belongs to the vitamin-B12 dependent methionine synthase family.</text>
</comment>
<dbReference type="GO" id="GO:0032259">
    <property type="term" value="P:methylation"/>
    <property type="evidence" value="ECO:0007669"/>
    <property type="project" value="UniProtKB-KW"/>
</dbReference>
<dbReference type="GO" id="GO:0046872">
    <property type="term" value="F:metal ion binding"/>
    <property type="evidence" value="ECO:0007669"/>
    <property type="project" value="UniProtKB-KW"/>
</dbReference>
<keyword evidence="3" id="KW-0846">Cobalamin</keyword>
<dbReference type="NCBIfam" id="NF005719">
    <property type="entry name" value="PRK07535.1"/>
    <property type="match status" value="1"/>
</dbReference>
<evidence type="ECO:0000313" key="9">
    <source>
        <dbReference type="Proteomes" id="UP000185696"/>
    </source>
</evidence>
<evidence type="ECO:0000256" key="3">
    <source>
        <dbReference type="ARBA" id="ARBA00022628"/>
    </source>
</evidence>
<accession>A0A7Z0WLQ9</accession>
<dbReference type="PROSITE" id="PS50972">
    <property type="entry name" value="PTERIN_BINDING"/>
    <property type="match status" value="1"/>
</dbReference>
<evidence type="ECO:0000256" key="5">
    <source>
        <dbReference type="ARBA" id="ARBA00022723"/>
    </source>
</evidence>
<keyword evidence="9" id="KW-1185">Reference proteome</keyword>
<evidence type="ECO:0000256" key="4">
    <source>
        <dbReference type="ARBA" id="ARBA00022679"/>
    </source>
</evidence>
<dbReference type="InterPro" id="IPR050554">
    <property type="entry name" value="Met_Synthase/Corrinoid"/>
</dbReference>
<name>A0A7Z0WLQ9_9PSEU</name>
<evidence type="ECO:0000313" key="8">
    <source>
        <dbReference type="EMBL" id="OLF09174.1"/>
    </source>
</evidence>
<keyword evidence="2 8" id="KW-0489">Methyltransferase</keyword>
<organism evidence="8 9">
    <name type="scientific">Actinophytocola xinjiangensis</name>
    <dbReference type="NCBI Taxonomy" id="485602"/>
    <lineage>
        <taxon>Bacteria</taxon>
        <taxon>Bacillati</taxon>
        <taxon>Actinomycetota</taxon>
        <taxon>Actinomycetes</taxon>
        <taxon>Pseudonocardiales</taxon>
        <taxon>Pseudonocardiaceae</taxon>
    </lineage>
</organism>
<evidence type="ECO:0000256" key="6">
    <source>
        <dbReference type="ARBA" id="ARBA00023285"/>
    </source>
</evidence>
<evidence type="ECO:0000256" key="1">
    <source>
        <dbReference type="ARBA" id="ARBA00010398"/>
    </source>
</evidence>
<keyword evidence="6" id="KW-0170">Cobalt</keyword>
<dbReference type="GO" id="GO:0005829">
    <property type="term" value="C:cytosol"/>
    <property type="evidence" value="ECO:0007669"/>
    <property type="project" value="TreeGrafter"/>
</dbReference>
<sequence>MQTILSSATRKVVIGPDEPFCVIGERINPTGRSKFSEQLRAGDLSRIEVDVAQQVDGGATMLDVNMGVPLTDEARLLASAVTMVQGLTDLPLVIDSSVVEALDAALSVYQGKALVNSVTGEQDRLDAILPLVQRHGAAVIALPNEEDEIPDDPRKRLEITRKIIDVATGRYDIPLADIVIDPLAMPVGADTSLVRKTLETIWLIREEFGVNQVVGASNVSFGMPARAALGAAFLPMAMHCGLTAAIMDARTPSLVESVRAADLLLGNDAWGGRWIAAYRAKQR</sequence>
<dbReference type="GO" id="GO:0031419">
    <property type="term" value="F:cobalamin binding"/>
    <property type="evidence" value="ECO:0007669"/>
    <property type="project" value="UniProtKB-KW"/>
</dbReference>
<comment type="caution">
    <text evidence="8">The sequence shown here is derived from an EMBL/GenBank/DDBJ whole genome shotgun (WGS) entry which is preliminary data.</text>
</comment>